<name>A0ABU2LD74_9ACTN</name>
<dbReference type="InterPro" id="IPR027860">
    <property type="entry name" value="DUF4429"/>
</dbReference>
<gene>
    <name evidence="2" type="ORF">RM780_21610</name>
</gene>
<dbReference type="Pfam" id="PF14472">
    <property type="entry name" value="DUF4429"/>
    <property type="match status" value="1"/>
</dbReference>
<dbReference type="EMBL" id="JAVREN010000040">
    <property type="protein sequence ID" value="MDT0309534.1"/>
    <property type="molecule type" value="Genomic_DNA"/>
</dbReference>
<organism evidence="2 3">
    <name type="scientific">Streptomyces boetiae</name>
    <dbReference type="NCBI Taxonomy" id="3075541"/>
    <lineage>
        <taxon>Bacteria</taxon>
        <taxon>Bacillati</taxon>
        <taxon>Actinomycetota</taxon>
        <taxon>Actinomycetes</taxon>
        <taxon>Kitasatosporales</taxon>
        <taxon>Streptomycetaceae</taxon>
        <taxon>Streptomyces</taxon>
    </lineage>
</organism>
<dbReference type="RefSeq" id="WP_311632499.1">
    <property type="nucleotide sequence ID" value="NZ_JAVREN010000040.1"/>
</dbReference>
<accession>A0ABU2LD74</accession>
<evidence type="ECO:0000259" key="1">
    <source>
        <dbReference type="Pfam" id="PF14472"/>
    </source>
</evidence>
<feature type="domain" description="DUF4429" evidence="1">
    <location>
        <begin position="10"/>
        <end position="100"/>
    </location>
</feature>
<protein>
    <recommendedName>
        <fullName evidence="1">DUF4429 domain-containing protein</fullName>
    </recommendedName>
</protein>
<comment type="caution">
    <text evidence="2">The sequence shown here is derived from an EMBL/GenBank/DDBJ whole genome shotgun (WGS) entry which is preliminary data.</text>
</comment>
<reference evidence="3" key="1">
    <citation type="submission" date="2023-07" db="EMBL/GenBank/DDBJ databases">
        <title>30 novel species of actinomycetes from the DSMZ collection.</title>
        <authorList>
            <person name="Nouioui I."/>
        </authorList>
    </citation>
    <scope>NUCLEOTIDE SEQUENCE [LARGE SCALE GENOMIC DNA]</scope>
    <source>
        <strain evidence="3">DSM 44917</strain>
    </source>
</reference>
<dbReference type="Proteomes" id="UP001183388">
    <property type="component" value="Unassembled WGS sequence"/>
</dbReference>
<keyword evidence="3" id="KW-1185">Reference proteome</keyword>
<proteinExistence type="predicted"/>
<sequence>MEARGRDGCVRFDGRFVTITPEGLLGRMRRRTSASLQAPIGYVVAVQWRPAGYWNPGFIHIIGAQDRAFGGWSFHHLRKAAASPKAVCFDRWQQPRFEELRSVLEHAIAQRPGA</sequence>
<evidence type="ECO:0000313" key="3">
    <source>
        <dbReference type="Proteomes" id="UP001183388"/>
    </source>
</evidence>
<evidence type="ECO:0000313" key="2">
    <source>
        <dbReference type="EMBL" id="MDT0309534.1"/>
    </source>
</evidence>